<organism evidence="1 2">
    <name type="scientific">Mesoplasma coleopterae</name>
    <dbReference type="NCBI Taxonomy" id="324078"/>
    <lineage>
        <taxon>Bacteria</taxon>
        <taxon>Bacillati</taxon>
        <taxon>Mycoplasmatota</taxon>
        <taxon>Mollicutes</taxon>
        <taxon>Entomoplasmatales</taxon>
        <taxon>Entomoplasmataceae</taxon>
        <taxon>Mesoplasma</taxon>
    </lineage>
</organism>
<dbReference type="Proteomes" id="UP000232221">
    <property type="component" value="Chromosome"/>
</dbReference>
<dbReference type="EMBL" id="CP024968">
    <property type="protein sequence ID" value="ATZ21002.1"/>
    <property type="molecule type" value="Genomic_DNA"/>
</dbReference>
<protein>
    <submittedName>
        <fullName evidence="1">Uncharacterized protein</fullName>
    </submittedName>
</protein>
<gene>
    <name evidence="1" type="ORF">MCOLE_v1c04900</name>
</gene>
<dbReference type="RefSeq" id="WP_100671171.1">
    <property type="nucleotide sequence ID" value="NZ_CP024968.1"/>
</dbReference>
<evidence type="ECO:0000313" key="1">
    <source>
        <dbReference type="EMBL" id="ATZ21002.1"/>
    </source>
</evidence>
<dbReference type="AlphaFoldDB" id="A0A2K8P2M6"/>
<evidence type="ECO:0000313" key="2">
    <source>
        <dbReference type="Proteomes" id="UP000232221"/>
    </source>
</evidence>
<keyword evidence="2" id="KW-1185">Reference proteome</keyword>
<accession>A0A2K8P2M6</accession>
<dbReference type="KEGG" id="mcol:MCOLE_v1c04900"/>
<name>A0A2K8P2M6_9MOLU</name>
<sequence length="117" mass="13850">MNKVKIKFNMHIISFFISGTEYKLDIMNPTENDLVDLYNAIIIKIKEDCKNYDIINEIKSLNENGKFNHDFFIDCNFIKQEKISAEDRIAKDIIIKFCNETKNIYISEFDRIEKGNN</sequence>
<reference evidence="1 2" key="1">
    <citation type="submission" date="2017-11" db="EMBL/GenBank/DDBJ databases">
        <title>Genome sequence of Mesoplasma coleopterae BARC 779 (ATCC 49583).</title>
        <authorList>
            <person name="Lo W.-S."/>
            <person name="Kuo C.-H."/>
        </authorList>
    </citation>
    <scope>NUCLEOTIDE SEQUENCE [LARGE SCALE GENOMIC DNA]</scope>
    <source>
        <strain evidence="1 2">BARC 779</strain>
    </source>
</reference>
<proteinExistence type="predicted"/>